<evidence type="ECO:0000313" key="4">
    <source>
        <dbReference type="Proteomes" id="UP000188219"/>
    </source>
</evidence>
<name>A0A1Q2M6A2_9GAMM</name>
<dbReference type="Proteomes" id="UP000188219">
    <property type="component" value="Chromosome"/>
</dbReference>
<dbReference type="EMBL" id="CP019650">
    <property type="protein sequence ID" value="AQQ68160.1"/>
    <property type="molecule type" value="Genomic_DNA"/>
</dbReference>
<organism evidence="3 4">
    <name type="scientific">Microbulbifer agarilyticus</name>
    <dbReference type="NCBI Taxonomy" id="260552"/>
    <lineage>
        <taxon>Bacteria</taxon>
        <taxon>Pseudomonadati</taxon>
        <taxon>Pseudomonadota</taxon>
        <taxon>Gammaproteobacteria</taxon>
        <taxon>Cellvibrionales</taxon>
        <taxon>Microbulbiferaceae</taxon>
        <taxon>Microbulbifer</taxon>
    </lineage>
</organism>
<keyword evidence="2" id="KW-0472">Membrane</keyword>
<accession>A0A1Q2M6A2</accession>
<keyword evidence="4" id="KW-1185">Reference proteome</keyword>
<dbReference type="InterPro" id="IPR014748">
    <property type="entry name" value="Enoyl-CoA_hydra_C"/>
</dbReference>
<dbReference type="AlphaFoldDB" id="A0A1Q2M6A2"/>
<proteinExistence type="inferred from homology"/>
<gene>
    <name evidence="3" type="ORF">Mag101_11325</name>
</gene>
<keyword evidence="2" id="KW-1133">Transmembrane helix</keyword>
<dbReference type="OrthoDB" id="9807606at2"/>
<keyword evidence="2" id="KW-0812">Transmembrane</keyword>
<dbReference type="InterPro" id="IPR029045">
    <property type="entry name" value="ClpP/crotonase-like_dom_sf"/>
</dbReference>
<dbReference type="STRING" id="260552.Mag101_11325"/>
<comment type="similarity">
    <text evidence="1">Belongs to the enoyl-CoA hydratase/isomerase family.</text>
</comment>
<dbReference type="CDD" id="cd06558">
    <property type="entry name" value="crotonase-like"/>
    <property type="match status" value="1"/>
</dbReference>
<protein>
    <recommendedName>
        <fullName evidence="5">Enoyl-CoA hydratase</fullName>
    </recommendedName>
</protein>
<feature type="transmembrane region" description="Helical" evidence="2">
    <location>
        <begin position="132"/>
        <end position="152"/>
    </location>
</feature>
<evidence type="ECO:0008006" key="5">
    <source>
        <dbReference type="Google" id="ProtNLM"/>
    </source>
</evidence>
<dbReference type="KEGG" id="maga:Mag101_11325"/>
<sequence length="263" mass="28917">MSDYETVSYRTDEQVAIITLNRPQARNALTAQMRAELYAAIREANNDNNVRVVLLTGAGKGFCAGADLVEAYPDSDKDGFITHQLRTEYHPIIQAITESPKPFMSAINGAAAGIGAAIAMACDLMVMAEDAFLYSAFGAISLIPDGGTHWFLSRNLGNKKAFEMIAFSQRLSAEQCVHYGVANCVVDAQHLQEEALGWARSLTDLAPLTLQYSKQLLREASTATLAQTMEREAQIQNIHYRSEDFKEGAQAFLEKRAAKFQGR</sequence>
<dbReference type="PANTHER" id="PTHR43459:SF1">
    <property type="entry name" value="EG:BACN32G11.4 PROTEIN"/>
    <property type="match status" value="1"/>
</dbReference>
<evidence type="ECO:0000313" key="3">
    <source>
        <dbReference type="EMBL" id="AQQ68160.1"/>
    </source>
</evidence>
<dbReference type="GO" id="GO:0003824">
    <property type="term" value="F:catalytic activity"/>
    <property type="evidence" value="ECO:0007669"/>
    <property type="project" value="UniProtKB-ARBA"/>
</dbReference>
<feature type="transmembrane region" description="Helical" evidence="2">
    <location>
        <begin position="106"/>
        <end position="126"/>
    </location>
</feature>
<evidence type="ECO:0000256" key="1">
    <source>
        <dbReference type="ARBA" id="ARBA00005254"/>
    </source>
</evidence>
<dbReference type="Gene3D" id="3.90.226.10">
    <property type="entry name" value="2-enoyl-CoA Hydratase, Chain A, domain 1"/>
    <property type="match status" value="1"/>
</dbReference>
<dbReference type="PANTHER" id="PTHR43459">
    <property type="entry name" value="ENOYL-COA HYDRATASE"/>
    <property type="match status" value="1"/>
</dbReference>
<dbReference type="RefSeq" id="WP_077404883.1">
    <property type="nucleotide sequence ID" value="NZ_CP019650.1"/>
</dbReference>
<dbReference type="SUPFAM" id="SSF52096">
    <property type="entry name" value="ClpP/crotonase"/>
    <property type="match status" value="1"/>
</dbReference>
<dbReference type="Pfam" id="PF00378">
    <property type="entry name" value="ECH_1"/>
    <property type="match status" value="1"/>
</dbReference>
<dbReference type="InterPro" id="IPR001753">
    <property type="entry name" value="Enoyl-CoA_hydra/iso"/>
</dbReference>
<evidence type="ECO:0000256" key="2">
    <source>
        <dbReference type="SAM" id="Phobius"/>
    </source>
</evidence>
<dbReference type="Gene3D" id="1.10.12.10">
    <property type="entry name" value="Lyase 2-enoyl-coa Hydratase, Chain A, domain 2"/>
    <property type="match status" value="1"/>
</dbReference>
<reference evidence="3" key="1">
    <citation type="submission" date="2017-02" db="EMBL/GenBank/DDBJ databases">
        <title>Genome of Microbulbifer agarilyticus GP101.</title>
        <authorList>
            <person name="Jung J."/>
            <person name="Bae S.S."/>
            <person name="Baek K."/>
        </authorList>
    </citation>
    <scope>NUCLEOTIDE SEQUENCE [LARGE SCALE GENOMIC DNA]</scope>
    <source>
        <strain evidence="3">GP101</strain>
    </source>
</reference>